<dbReference type="PROSITE" id="PS00606">
    <property type="entry name" value="KS3_1"/>
    <property type="match status" value="1"/>
</dbReference>
<dbReference type="RefSeq" id="WP_171715710.1">
    <property type="nucleotide sequence ID" value="NZ_WHOB01000012.1"/>
</dbReference>
<keyword evidence="3" id="KW-0808">Transferase</keyword>
<dbReference type="InterPro" id="IPR020806">
    <property type="entry name" value="PKS_PP-bd"/>
</dbReference>
<comment type="caution">
    <text evidence="7">The sequence shown here is derived from an EMBL/GenBank/DDBJ whole genome shotgun (WGS) entry which is preliminary data.</text>
</comment>
<sequence length="731" mass="79274">MSNGETIKDILQQIKDHKLEAREGLRRIHELKQRGDAVSGAEQTLSPEAVEQQVKDVLCRVVKLQPEELSHELSFKEMGIDSISSVEIVRDLNEALHIQLDGIVLYDYPTIPELARYMVDEIQKNSGAMPVKGINASAANANPQEQTHEPVQSQRLNHRYEYMNDLIDQFSTNKPAAAPSKPKAPMKEPVNDFKEPVKASEPAAVSPPAARSLNPLAGRQAKEEQASAVQAALSAGQPASGAPKLTLKTGAAPIAPAASSTEATGKIKLGFAASRPAEEPVKIMPEAPLGVSVDQVLAAAAEGIAIVGLSGRFPGAASARELWRNLRDGVSSTGEVPASRFDIQAWYDEDRKADQKTYCTVAGLLDHVDEFDPLFFNISPKEAEIMDPQQRIFLEEAWKALEDAGYSDQVVQDTRCGVFVGCAPSDYTKHLEANRLSNTADAFTGTSSSILAARISYFLNLKGPSISIDTACSSSLVAVHQACVSLWNEECDMALAGGIRLMITPDSMVQSSQMEILSAQGVCRPFDQEADGTLLSEGVGVVVLKPLKQALENRDHIYGVIRGSGVNQDGRTNGITAPSVNSQIQLEKRVYEKFRIDPAEINYVEAHGTGTALGDPIEVKALTEAFREFTQDSQYCALGSVKANIGHATMAAGVAGMIKILLSLKNRQIPPLIHYNRLNEKIRLDGSPFYINTELVDWPENKRGSRMAAISGFGFSGTNCHIVIEEYRRGS</sequence>
<feature type="region of interest" description="Disordered" evidence="4">
    <location>
        <begin position="172"/>
        <end position="241"/>
    </location>
</feature>
<dbReference type="Pfam" id="PF00109">
    <property type="entry name" value="ketoacyl-synt"/>
    <property type="match status" value="1"/>
</dbReference>
<evidence type="ECO:0000256" key="2">
    <source>
        <dbReference type="ARBA" id="ARBA00022553"/>
    </source>
</evidence>
<dbReference type="InterPro" id="IPR014030">
    <property type="entry name" value="Ketoacyl_synth_N"/>
</dbReference>
<evidence type="ECO:0000313" key="8">
    <source>
        <dbReference type="Proteomes" id="UP000596857"/>
    </source>
</evidence>
<keyword evidence="8" id="KW-1185">Reference proteome</keyword>
<dbReference type="Gene3D" id="1.10.1200.10">
    <property type="entry name" value="ACP-like"/>
    <property type="match status" value="1"/>
</dbReference>
<dbReference type="InterPro" id="IPR018201">
    <property type="entry name" value="Ketoacyl_synth_AS"/>
</dbReference>
<dbReference type="SMART" id="SM00823">
    <property type="entry name" value="PKS_PP"/>
    <property type="match status" value="1"/>
</dbReference>
<evidence type="ECO:0000259" key="6">
    <source>
        <dbReference type="PROSITE" id="PS52004"/>
    </source>
</evidence>
<keyword evidence="1" id="KW-0596">Phosphopantetheine</keyword>
<accession>A0ABX1Y9C9</accession>
<dbReference type="InterPro" id="IPR016039">
    <property type="entry name" value="Thiolase-like"/>
</dbReference>
<evidence type="ECO:0000256" key="4">
    <source>
        <dbReference type="SAM" id="MobiDB-lite"/>
    </source>
</evidence>
<protein>
    <recommendedName>
        <fullName evidence="9">Carrier domain-containing protein</fullName>
    </recommendedName>
</protein>
<dbReference type="PROSITE" id="PS52004">
    <property type="entry name" value="KS3_2"/>
    <property type="match status" value="1"/>
</dbReference>
<gene>
    <name evidence="7" type="ORF">GC101_00805</name>
</gene>
<feature type="domain" description="Ketosynthase family 3 (KS3)" evidence="6">
    <location>
        <begin position="301"/>
        <end position="726"/>
    </location>
</feature>
<evidence type="ECO:0000256" key="1">
    <source>
        <dbReference type="ARBA" id="ARBA00022450"/>
    </source>
</evidence>
<evidence type="ECO:0000313" key="7">
    <source>
        <dbReference type="EMBL" id="NOU77411.1"/>
    </source>
</evidence>
<feature type="compositionally biased region" description="Low complexity" evidence="4">
    <location>
        <begin position="199"/>
        <end position="210"/>
    </location>
</feature>
<feature type="domain" description="Carrier" evidence="5">
    <location>
        <begin position="48"/>
        <end position="122"/>
    </location>
</feature>
<dbReference type="PANTHER" id="PTHR43775">
    <property type="entry name" value="FATTY ACID SYNTHASE"/>
    <property type="match status" value="1"/>
</dbReference>
<dbReference type="InterPro" id="IPR036736">
    <property type="entry name" value="ACP-like_sf"/>
</dbReference>
<dbReference type="SMART" id="SM01294">
    <property type="entry name" value="PKS_PP_betabranch"/>
    <property type="match status" value="1"/>
</dbReference>
<dbReference type="SMART" id="SM00825">
    <property type="entry name" value="PKS_KS"/>
    <property type="match status" value="1"/>
</dbReference>
<dbReference type="PROSITE" id="PS00012">
    <property type="entry name" value="PHOSPHOPANTETHEINE"/>
    <property type="match status" value="1"/>
</dbReference>
<dbReference type="InterPro" id="IPR020841">
    <property type="entry name" value="PKS_Beta-ketoAc_synthase_dom"/>
</dbReference>
<dbReference type="Proteomes" id="UP000596857">
    <property type="component" value="Unassembled WGS sequence"/>
</dbReference>
<dbReference type="InterPro" id="IPR014031">
    <property type="entry name" value="Ketoacyl_synth_C"/>
</dbReference>
<organism evidence="7 8">
    <name type="scientific">Paenibacillus phytohabitans</name>
    <dbReference type="NCBI Taxonomy" id="2654978"/>
    <lineage>
        <taxon>Bacteria</taxon>
        <taxon>Bacillati</taxon>
        <taxon>Bacillota</taxon>
        <taxon>Bacilli</taxon>
        <taxon>Bacillales</taxon>
        <taxon>Paenibacillaceae</taxon>
        <taxon>Paenibacillus</taxon>
    </lineage>
</organism>
<evidence type="ECO:0008006" key="9">
    <source>
        <dbReference type="Google" id="ProtNLM"/>
    </source>
</evidence>
<dbReference type="InterPro" id="IPR006162">
    <property type="entry name" value="Ppantetheine_attach_site"/>
</dbReference>
<dbReference type="PANTHER" id="PTHR43775:SF37">
    <property type="entry name" value="SI:DKEY-61P9.11"/>
    <property type="match status" value="1"/>
</dbReference>
<proteinExistence type="predicted"/>
<keyword evidence="2" id="KW-0597">Phosphoprotein</keyword>
<dbReference type="Gene3D" id="3.40.47.10">
    <property type="match status" value="1"/>
</dbReference>
<dbReference type="CDD" id="cd00833">
    <property type="entry name" value="PKS"/>
    <property type="match status" value="1"/>
</dbReference>
<name>A0ABX1Y9C9_9BACL</name>
<dbReference type="Pfam" id="PF02801">
    <property type="entry name" value="Ketoacyl-synt_C"/>
    <property type="match status" value="1"/>
</dbReference>
<dbReference type="EMBL" id="WHOB01000012">
    <property type="protein sequence ID" value="NOU77411.1"/>
    <property type="molecule type" value="Genomic_DNA"/>
</dbReference>
<evidence type="ECO:0000259" key="5">
    <source>
        <dbReference type="PROSITE" id="PS50075"/>
    </source>
</evidence>
<dbReference type="InterPro" id="IPR009081">
    <property type="entry name" value="PP-bd_ACP"/>
</dbReference>
<evidence type="ECO:0000256" key="3">
    <source>
        <dbReference type="ARBA" id="ARBA00022679"/>
    </source>
</evidence>
<dbReference type="PROSITE" id="PS50075">
    <property type="entry name" value="CARRIER"/>
    <property type="match status" value="1"/>
</dbReference>
<dbReference type="SUPFAM" id="SSF47336">
    <property type="entry name" value="ACP-like"/>
    <property type="match status" value="1"/>
</dbReference>
<feature type="compositionally biased region" description="Basic and acidic residues" evidence="4">
    <location>
        <begin position="185"/>
        <end position="198"/>
    </location>
</feature>
<dbReference type="SUPFAM" id="SSF53901">
    <property type="entry name" value="Thiolase-like"/>
    <property type="match status" value="1"/>
</dbReference>
<reference evidence="7 8" key="1">
    <citation type="submission" date="2019-10" db="EMBL/GenBank/DDBJ databases">
        <title>Description of Paenibacillus terricola sp. nov.</title>
        <authorList>
            <person name="Carlier A."/>
            <person name="Qi S."/>
        </authorList>
    </citation>
    <scope>NUCLEOTIDE SEQUENCE [LARGE SCALE GENOMIC DNA]</scope>
    <source>
        <strain evidence="7 8">LMG 31459</strain>
    </source>
</reference>
<dbReference type="Pfam" id="PF00550">
    <property type="entry name" value="PP-binding"/>
    <property type="match status" value="1"/>
</dbReference>
<feature type="compositionally biased region" description="Low complexity" evidence="4">
    <location>
        <begin position="174"/>
        <end position="183"/>
    </location>
</feature>
<dbReference type="InterPro" id="IPR050091">
    <property type="entry name" value="PKS_NRPS_Biosynth_Enz"/>
</dbReference>